<dbReference type="OrthoDB" id="8549922at2"/>
<dbReference type="PANTHER" id="PTHR22916">
    <property type="entry name" value="GLYCOSYLTRANSFERASE"/>
    <property type="match status" value="1"/>
</dbReference>
<accession>A0A0L6CJG9</accession>
<gene>
    <name evidence="2" type="ORF">VV01_12345</name>
</gene>
<comment type="caution">
    <text evidence="2">The sequence shown here is derived from an EMBL/GenBank/DDBJ whole genome shotgun (WGS) entry which is preliminary data.</text>
</comment>
<dbReference type="STRING" id="1631356.VV01_12345"/>
<name>A0A0L6CJG9_9MICO</name>
<dbReference type="Proteomes" id="UP000037397">
    <property type="component" value="Unassembled WGS sequence"/>
</dbReference>
<dbReference type="AlphaFoldDB" id="A0A0L6CJG9"/>
<dbReference type="PATRIC" id="fig|1631356.3.peg.2418"/>
<dbReference type="GO" id="GO:0016758">
    <property type="term" value="F:hexosyltransferase activity"/>
    <property type="evidence" value="ECO:0007669"/>
    <property type="project" value="UniProtKB-ARBA"/>
</dbReference>
<dbReference type="CDD" id="cd00761">
    <property type="entry name" value="Glyco_tranf_GTA_type"/>
    <property type="match status" value="1"/>
</dbReference>
<dbReference type="EMBL" id="LAIR01000002">
    <property type="protein sequence ID" value="KNX37760.1"/>
    <property type="molecule type" value="Genomic_DNA"/>
</dbReference>
<dbReference type="Gene3D" id="3.90.550.10">
    <property type="entry name" value="Spore Coat Polysaccharide Biosynthesis Protein SpsA, Chain A"/>
    <property type="match status" value="1"/>
</dbReference>
<dbReference type="RefSeq" id="WP_050670149.1">
    <property type="nucleotide sequence ID" value="NZ_LAIR01000002.1"/>
</dbReference>
<protein>
    <recommendedName>
        <fullName evidence="1">Glycosyltransferase 2-like domain-containing protein</fullName>
    </recommendedName>
</protein>
<dbReference type="SUPFAM" id="SSF53448">
    <property type="entry name" value="Nucleotide-diphospho-sugar transferases"/>
    <property type="match status" value="1"/>
</dbReference>
<keyword evidence="3" id="KW-1185">Reference proteome</keyword>
<dbReference type="InterPro" id="IPR001173">
    <property type="entry name" value="Glyco_trans_2-like"/>
</dbReference>
<dbReference type="Pfam" id="PF00535">
    <property type="entry name" value="Glycos_transf_2"/>
    <property type="match status" value="1"/>
</dbReference>
<dbReference type="InterPro" id="IPR029044">
    <property type="entry name" value="Nucleotide-diphossugar_trans"/>
</dbReference>
<organism evidence="2 3">
    <name type="scientific">Luteipulveratus halotolerans</name>
    <dbReference type="NCBI Taxonomy" id="1631356"/>
    <lineage>
        <taxon>Bacteria</taxon>
        <taxon>Bacillati</taxon>
        <taxon>Actinomycetota</taxon>
        <taxon>Actinomycetes</taxon>
        <taxon>Micrococcales</taxon>
        <taxon>Dermacoccaceae</taxon>
        <taxon>Luteipulveratus</taxon>
    </lineage>
</organism>
<feature type="domain" description="Glycosyltransferase 2-like" evidence="1">
    <location>
        <begin position="6"/>
        <end position="168"/>
    </location>
</feature>
<reference evidence="3" key="1">
    <citation type="submission" date="2015-03" db="EMBL/GenBank/DDBJ databases">
        <title>Luteipulveratus halotolerans sp. nov., a novel actinobacterium (Dermacoccaceae) from Sarawak, Malaysia.</title>
        <authorList>
            <person name="Juboi H."/>
            <person name="Basik A."/>
            <person name="Shamsul S.S."/>
            <person name="Arnold P."/>
            <person name="Schmitt E.K."/>
            <person name="Sanglier J.-J."/>
            <person name="Yeo T."/>
        </authorList>
    </citation>
    <scope>NUCLEOTIDE SEQUENCE [LARGE SCALE GENOMIC DNA]</scope>
    <source>
        <strain evidence="3">C296001</strain>
    </source>
</reference>
<evidence type="ECO:0000313" key="3">
    <source>
        <dbReference type="Proteomes" id="UP000037397"/>
    </source>
</evidence>
<dbReference type="PANTHER" id="PTHR22916:SF3">
    <property type="entry name" value="UDP-GLCNAC:BETAGAL BETA-1,3-N-ACETYLGLUCOSAMINYLTRANSFERASE-LIKE PROTEIN 1"/>
    <property type="match status" value="1"/>
</dbReference>
<sequence length="781" mass="87658">MSPRLSVVVPFYGVEHYIGDCLESIQVQELEDIEVVMVDDGSPDGSRAVAQTFVDADPRFRIVTQENAGLGPARNTGTAHSTGDYITFIDSDDLVTRHGFRRMVNSLEESGSSFVGGNARRFNNSSGVKPSWAHLHAFARSMRATHVFENPVLARDRMVWNKVYRRSFWDEFGYEFPPIRYEDYPVTLKAHMEAVTVDIISDPVYYWRERESGDSITQQVYRYDNLLDRVTSASMVIDLVADAPAAVRQRTHIMLAESDYIAIVQAFAEVPDDQVDQILELGHNLVGRMGVEAINKRTRYDQLQYHALMARDVELLRELAVFRRDGGLRGGARAVPTPRTLGRYEYRYPGHGRSYLPRDLFLAPAKEMSLRTAVSDVRWDHDDLLVRGVAEIRHIPTTEQSTLKVWAVTKTRRHLLSTRRFDDVDSHGDLRPVGFEVRLDADLLAKLAADDQTVSLDVQLGNHKKNRRGLLRGMRPGSATWPQGGWVEDQVWLQPGPSRGGELKLRWVREPWQIVDASVEGTQMRLVCDIPRPLQIAQLVIDGNAYSPELHYPTTCTIADGRTRVEALIPLDEVLDNTESDDPYLATTTRAVRLRAAGKREMLLWTGPTRSVGAAVGEHQFRLTRSPAGLLNLRETAVRMTADSVDLIGEGADQRLVVRGRNWSDSSDWTLDWRRFIPGSDDAVRVACEQDVGSSWSATVRAADLLGDVGDRSPTDSLASLADWTLFVTSGDGSLETAVITEPFLNATLPLDVCLDGLRGRLRPRADTLHLDVRHDRRSEV</sequence>
<proteinExistence type="predicted"/>
<evidence type="ECO:0000259" key="1">
    <source>
        <dbReference type="Pfam" id="PF00535"/>
    </source>
</evidence>
<evidence type="ECO:0000313" key="2">
    <source>
        <dbReference type="EMBL" id="KNX37760.1"/>
    </source>
</evidence>